<feature type="transmembrane region" description="Helical" evidence="2">
    <location>
        <begin position="178"/>
        <end position="202"/>
    </location>
</feature>
<keyword evidence="2" id="KW-1133">Transmembrane helix</keyword>
<feature type="compositionally biased region" description="Acidic residues" evidence="1">
    <location>
        <begin position="86"/>
        <end position="132"/>
    </location>
</feature>
<reference evidence="4" key="1">
    <citation type="submission" date="2024-02" db="UniProtKB">
        <authorList>
            <consortium name="WormBaseParasite"/>
        </authorList>
    </citation>
    <scope>IDENTIFICATION</scope>
</reference>
<feature type="compositionally biased region" description="Basic and acidic residues" evidence="1">
    <location>
        <begin position="1"/>
        <end position="14"/>
    </location>
</feature>
<keyword evidence="2" id="KW-0472">Membrane</keyword>
<evidence type="ECO:0000313" key="4">
    <source>
        <dbReference type="WBParaSite" id="MBELARI_LOCUS21735"/>
    </source>
</evidence>
<feature type="region of interest" description="Disordered" evidence="1">
    <location>
        <begin position="347"/>
        <end position="396"/>
    </location>
</feature>
<feature type="compositionally biased region" description="Polar residues" evidence="1">
    <location>
        <begin position="383"/>
        <end position="393"/>
    </location>
</feature>
<organism evidence="3 4">
    <name type="scientific">Mesorhabditis belari</name>
    <dbReference type="NCBI Taxonomy" id="2138241"/>
    <lineage>
        <taxon>Eukaryota</taxon>
        <taxon>Metazoa</taxon>
        <taxon>Ecdysozoa</taxon>
        <taxon>Nematoda</taxon>
        <taxon>Chromadorea</taxon>
        <taxon>Rhabditida</taxon>
        <taxon>Rhabditina</taxon>
        <taxon>Rhabditomorpha</taxon>
        <taxon>Rhabditoidea</taxon>
        <taxon>Rhabditidae</taxon>
        <taxon>Mesorhabditinae</taxon>
        <taxon>Mesorhabditis</taxon>
    </lineage>
</organism>
<evidence type="ECO:0000313" key="3">
    <source>
        <dbReference type="Proteomes" id="UP000887575"/>
    </source>
</evidence>
<feature type="compositionally biased region" description="Acidic residues" evidence="1">
    <location>
        <begin position="52"/>
        <end position="79"/>
    </location>
</feature>
<keyword evidence="3" id="KW-1185">Reference proteome</keyword>
<proteinExistence type="predicted"/>
<dbReference type="AlphaFoldDB" id="A0AAF3F581"/>
<protein>
    <submittedName>
        <fullName evidence="4">Uncharacterized protein</fullName>
    </submittedName>
</protein>
<evidence type="ECO:0000256" key="2">
    <source>
        <dbReference type="SAM" id="Phobius"/>
    </source>
</evidence>
<name>A0AAF3F581_9BILA</name>
<accession>A0AAF3F581</accession>
<feature type="compositionally biased region" description="Low complexity" evidence="1">
    <location>
        <begin position="27"/>
        <end position="40"/>
    </location>
</feature>
<feature type="region of interest" description="Disordered" evidence="1">
    <location>
        <begin position="610"/>
        <end position="653"/>
    </location>
</feature>
<dbReference type="WBParaSite" id="MBELARI_LOCUS21735">
    <property type="protein sequence ID" value="MBELARI_LOCUS21735"/>
    <property type="gene ID" value="MBELARI_LOCUS21735"/>
</dbReference>
<feature type="region of interest" description="Disordered" evidence="1">
    <location>
        <begin position="1"/>
        <end position="132"/>
    </location>
</feature>
<keyword evidence="2" id="KW-0812">Transmembrane</keyword>
<evidence type="ECO:0000256" key="1">
    <source>
        <dbReference type="SAM" id="MobiDB-lite"/>
    </source>
</evidence>
<dbReference type="Proteomes" id="UP000887575">
    <property type="component" value="Unassembled WGS sequence"/>
</dbReference>
<feature type="compositionally biased region" description="Polar residues" evidence="1">
    <location>
        <begin position="445"/>
        <end position="457"/>
    </location>
</feature>
<feature type="region of interest" description="Disordered" evidence="1">
    <location>
        <begin position="429"/>
        <end position="508"/>
    </location>
</feature>
<sequence length="653" mass="74647">MESIGGRETRRRDSNSSTDSWSVINRSTSAASTNLSSSISYCSSFRDGEQNEEHEDELSECDSDVSTEDSDLELEEDLSEVGQAEEAMENGESEEENEDMEEKESDDEEDDEEDEEEEKDEEEEDDQMSLVDEDEALENEAALRYVPAEKTSRRLDFLAKQFESPFDQWIGGERNRPFVFGSLLVCSAIGLAIVQIIGSTWLANLPRSAVYQGSMRGEMLLDLSPIDVGLQSRRLGRLQHFAPIHPLGTAKIESALGPNEKLSSPRSFTYGNCTREQLRKEWAMKAVKALIQWANNFTDNQCALREVFKGETLVSSPNRPIYVVPSISSPLPDFDISLKPSFTHRKIFRPTLSQSKRPTTERTPRPTQSPPPPPVSWRKRQQKPISTHSSFQQCPRLVSLGKRGEITHKMAPPPAVGKKYRHYIKTSDGFSRRSAHPQNMPKIAQKSTPTMPRSNPKFSKALFNRAVSSPKFTRKGPIPPPKESKKPNRPTAVQQYRPTKQHKPCKSRPEPCWNDFRMETLKSEKKEKTSLVLRKEYSLTESIQEKKQNPLRKSQRSEVCYGYSNTSTNIEKRGKMEKKRPTVQGYCSTISRSRSLSRVTEPQCDHRVWKNATKAQRKPKRPCLEHKKAVPCRENNKLDKQIRQQQKKRLRRN</sequence>